<evidence type="ECO:0000259" key="2">
    <source>
        <dbReference type="Pfam" id="PF05699"/>
    </source>
</evidence>
<dbReference type="InterPro" id="IPR008906">
    <property type="entry name" value="HATC_C_dom"/>
</dbReference>
<dbReference type="AlphaFoldDB" id="A0A444WXY9"/>
<feature type="region of interest" description="Disordered" evidence="1">
    <location>
        <begin position="317"/>
        <end position="348"/>
    </location>
</feature>
<proteinExistence type="predicted"/>
<feature type="compositionally biased region" description="Acidic residues" evidence="1">
    <location>
        <begin position="327"/>
        <end position="348"/>
    </location>
</feature>
<keyword evidence="4" id="KW-1185">Reference proteome</keyword>
<reference evidence="3 4" key="1">
    <citation type="submission" date="2019-01" db="EMBL/GenBank/DDBJ databases">
        <title>Sequencing of cultivated peanut Arachis hypogaea provides insights into genome evolution and oil improvement.</title>
        <authorList>
            <person name="Chen X."/>
        </authorList>
    </citation>
    <scope>NUCLEOTIDE SEQUENCE [LARGE SCALE GENOMIC DNA]</scope>
    <source>
        <strain evidence="4">cv. Fuhuasheng</strain>
        <tissue evidence="3">Leaves</tissue>
    </source>
</reference>
<organism evidence="3 4">
    <name type="scientific">Arachis hypogaea</name>
    <name type="common">Peanut</name>
    <dbReference type="NCBI Taxonomy" id="3818"/>
    <lineage>
        <taxon>Eukaryota</taxon>
        <taxon>Viridiplantae</taxon>
        <taxon>Streptophyta</taxon>
        <taxon>Embryophyta</taxon>
        <taxon>Tracheophyta</taxon>
        <taxon>Spermatophyta</taxon>
        <taxon>Magnoliopsida</taxon>
        <taxon>eudicotyledons</taxon>
        <taxon>Gunneridae</taxon>
        <taxon>Pentapetalae</taxon>
        <taxon>rosids</taxon>
        <taxon>fabids</taxon>
        <taxon>Fabales</taxon>
        <taxon>Fabaceae</taxon>
        <taxon>Papilionoideae</taxon>
        <taxon>50 kb inversion clade</taxon>
        <taxon>dalbergioids sensu lato</taxon>
        <taxon>Dalbergieae</taxon>
        <taxon>Pterocarpus clade</taxon>
        <taxon>Arachis</taxon>
    </lineage>
</organism>
<evidence type="ECO:0000313" key="4">
    <source>
        <dbReference type="Proteomes" id="UP000289738"/>
    </source>
</evidence>
<dbReference type="PANTHER" id="PTHR32166">
    <property type="entry name" value="OSJNBA0013A04.12 PROTEIN"/>
    <property type="match status" value="1"/>
</dbReference>
<dbReference type="InterPro" id="IPR012337">
    <property type="entry name" value="RNaseH-like_sf"/>
</dbReference>
<dbReference type="SUPFAM" id="SSF53098">
    <property type="entry name" value="Ribonuclease H-like"/>
    <property type="match status" value="1"/>
</dbReference>
<dbReference type="Pfam" id="PF05699">
    <property type="entry name" value="Dimer_Tnp_hAT"/>
    <property type="match status" value="1"/>
</dbReference>
<protein>
    <recommendedName>
        <fullName evidence="2">HAT C-terminal dimerisation domain-containing protein</fullName>
    </recommendedName>
</protein>
<dbReference type="STRING" id="3818.A0A444WXY9"/>
<dbReference type="EMBL" id="SDMP01000020">
    <property type="protein sequence ID" value="RYQ82281.1"/>
    <property type="molecule type" value="Genomic_DNA"/>
</dbReference>
<sequence>MFLSNQWISSKFAKTKDRKIIASVVLDKVFWKEVVIYLKAAYPLLHVFRMVDSEEKPAMGFIYEEMTSAKEKIRDAFQGIETNYIPIWDIIDARWGNQLHRPLHAASYYLNPQIHYSSGFKIAYELKKQFYACMERMTGNPDLITKMDVQLEDFKTQKEFFGSKVAQNAIYTKTPVQWWDSYGDQHPELQQFAIRVLNLTCSSSGCERNWSVFEMVHTKRRNRLKAKTMNDVVFVITNSRLAKKKQTRRSLDYDYSLDELDSDQEWIVADEDGEEEDLDALIPYPNLNDEASGNRVVGACKDPLTIPYLDDDEFEELLQGPLPPAPDNDEDGNAEVCETSEDFMTDEE</sequence>
<dbReference type="GO" id="GO:0046983">
    <property type="term" value="F:protein dimerization activity"/>
    <property type="evidence" value="ECO:0007669"/>
    <property type="project" value="InterPro"/>
</dbReference>
<comment type="caution">
    <text evidence="3">The sequence shown here is derived from an EMBL/GenBank/DDBJ whole genome shotgun (WGS) entry which is preliminary data.</text>
</comment>
<dbReference type="PANTHER" id="PTHR32166:SF74">
    <property type="entry name" value="OS05G0256350 PROTEIN"/>
    <property type="match status" value="1"/>
</dbReference>
<dbReference type="Proteomes" id="UP000289738">
    <property type="component" value="Chromosome B10"/>
</dbReference>
<feature type="domain" description="HAT C-terminal dimerisation" evidence="2">
    <location>
        <begin position="174"/>
        <end position="235"/>
    </location>
</feature>
<accession>A0A444WXY9</accession>
<gene>
    <name evidence="3" type="ORF">Ahy_B10g100875</name>
</gene>
<name>A0A444WXY9_ARAHY</name>
<evidence type="ECO:0000256" key="1">
    <source>
        <dbReference type="SAM" id="MobiDB-lite"/>
    </source>
</evidence>
<evidence type="ECO:0000313" key="3">
    <source>
        <dbReference type="EMBL" id="RYQ82281.1"/>
    </source>
</evidence>